<accession>A0A248VWJ7</accession>
<reference evidence="2 3" key="1">
    <citation type="submission" date="2017-08" db="EMBL/GenBank/DDBJ databases">
        <title>Identification and genetic characteristics of simultaneous BTEX- and naphthalene-degrading Paraburkholderia sp. BN5 isolated from petroleum-contaminated soil.</title>
        <authorList>
            <person name="Lee Y."/>
            <person name="Jeon C.O."/>
        </authorList>
    </citation>
    <scope>NUCLEOTIDE SEQUENCE [LARGE SCALE GENOMIC DNA]</scope>
    <source>
        <strain evidence="2 3">BN5</strain>
        <plasmid evidence="2 3">pBN1</plasmid>
    </source>
</reference>
<dbReference type="Proteomes" id="UP000215158">
    <property type="component" value="Plasmid pBN1"/>
</dbReference>
<dbReference type="AlphaFoldDB" id="A0A248VWJ7"/>
<feature type="chain" id="PRO_5012083409" evidence="1">
    <location>
        <begin position="22"/>
        <end position="100"/>
    </location>
</feature>
<keyword evidence="3" id="KW-1185">Reference proteome</keyword>
<keyword evidence="1" id="KW-0732">Signal</keyword>
<evidence type="ECO:0000313" key="2">
    <source>
        <dbReference type="EMBL" id="ASW03416.1"/>
    </source>
</evidence>
<proteinExistence type="predicted"/>
<dbReference type="KEGG" id="parb:CJU94_35135"/>
<sequence length="100" mass="11217">MRNIAYLLISIVLALPFSALALGNDNPEYDQCILLSLRNSESRIAAGAIKDSCDALYRNSALLLPREKSYYACVLQNVQGVRDAFAVHEIQRACRRQNQM</sequence>
<keyword evidence="2" id="KW-0614">Plasmid</keyword>
<dbReference type="NCBIfam" id="NF041602">
    <property type="entry name" value="VF_A0006_fam"/>
    <property type="match status" value="1"/>
</dbReference>
<organism evidence="2 3">
    <name type="scientific">Paraburkholderia aromaticivorans</name>
    <dbReference type="NCBI Taxonomy" id="2026199"/>
    <lineage>
        <taxon>Bacteria</taxon>
        <taxon>Pseudomonadati</taxon>
        <taxon>Pseudomonadota</taxon>
        <taxon>Betaproteobacteria</taxon>
        <taxon>Burkholderiales</taxon>
        <taxon>Burkholderiaceae</taxon>
        <taxon>Paraburkholderia</taxon>
    </lineage>
</organism>
<dbReference type="OrthoDB" id="9020034at2"/>
<feature type="signal peptide" evidence="1">
    <location>
        <begin position="1"/>
        <end position="21"/>
    </location>
</feature>
<dbReference type="RefSeq" id="WP_095423244.1">
    <property type="nucleotide sequence ID" value="NZ_CP022991.1"/>
</dbReference>
<evidence type="ECO:0000313" key="3">
    <source>
        <dbReference type="Proteomes" id="UP000215158"/>
    </source>
</evidence>
<geneLocation type="plasmid" evidence="2 3">
    <name>pBN1</name>
</geneLocation>
<evidence type="ECO:0000256" key="1">
    <source>
        <dbReference type="SAM" id="SignalP"/>
    </source>
</evidence>
<protein>
    <submittedName>
        <fullName evidence="2">Uncharacterized protein</fullName>
    </submittedName>
</protein>
<dbReference type="InterPro" id="IPR048087">
    <property type="entry name" value="VF_A0006-like"/>
</dbReference>
<name>A0A248VWJ7_9BURK</name>
<dbReference type="EMBL" id="CP022991">
    <property type="protein sequence ID" value="ASW03416.1"/>
    <property type="molecule type" value="Genomic_DNA"/>
</dbReference>
<gene>
    <name evidence="2" type="ORF">CJU94_35135</name>
</gene>